<reference evidence="2" key="1">
    <citation type="journal article" date="2023" name="Science">
        <title>Genome structures resolve the early diversification of teleost fishes.</title>
        <authorList>
            <person name="Parey E."/>
            <person name="Louis A."/>
            <person name="Montfort J."/>
            <person name="Bouchez O."/>
            <person name="Roques C."/>
            <person name="Iampietro C."/>
            <person name="Lluch J."/>
            <person name="Castinel A."/>
            <person name="Donnadieu C."/>
            <person name="Desvignes T."/>
            <person name="Floi Bucao C."/>
            <person name="Jouanno E."/>
            <person name="Wen M."/>
            <person name="Mejri S."/>
            <person name="Dirks R."/>
            <person name="Jansen H."/>
            <person name="Henkel C."/>
            <person name="Chen W.J."/>
            <person name="Zahm M."/>
            <person name="Cabau C."/>
            <person name="Klopp C."/>
            <person name="Thompson A.W."/>
            <person name="Robinson-Rechavi M."/>
            <person name="Braasch I."/>
            <person name="Lecointre G."/>
            <person name="Bobe J."/>
            <person name="Postlethwait J.H."/>
            <person name="Berthelot C."/>
            <person name="Roest Crollius H."/>
            <person name="Guiguen Y."/>
        </authorList>
    </citation>
    <scope>NUCLEOTIDE SEQUENCE</scope>
    <source>
        <strain evidence="2">WJC10195</strain>
    </source>
</reference>
<protein>
    <submittedName>
        <fullName evidence="2">Uncharacterized protein</fullName>
    </submittedName>
</protein>
<feature type="region of interest" description="Disordered" evidence="1">
    <location>
        <begin position="96"/>
        <end position="129"/>
    </location>
</feature>
<organism evidence="2 3">
    <name type="scientific">Synaphobranchus kaupii</name>
    <name type="common">Kaup's arrowtooth eel</name>
    <dbReference type="NCBI Taxonomy" id="118154"/>
    <lineage>
        <taxon>Eukaryota</taxon>
        <taxon>Metazoa</taxon>
        <taxon>Chordata</taxon>
        <taxon>Craniata</taxon>
        <taxon>Vertebrata</taxon>
        <taxon>Euteleostomi</taxon>
        <taxon>Actinopterygii</taxon>
        <taxon>Neopterygii</taxon>
        <taxon>Teleostei</taxon>
        <taxon>Anguilliformes</taxon>
        <taxon>Synaphobranchidae</taxon>
        <taxon>Synaphobranchus</taxon>
    </lineage>
</organism>
<name>A0A9Q1I912_SYNKA</name>
<gene>
    <name evidence="2" type="ORF">SKAU_G00418490</name>
</gene>
<feature type="region of interest" description="Disordered" evidence="1">
    <location>
        <begin position="47"/>
        <end position="75"/>
    </location>
</feature>
<proteinExistence type="predicted"/>
<dbReference type="Proteomes" id="UP001152622">
    <property type="component" value="Chromosome 24"/>
</dbReference>
<dbReference type="AlphaFoldDB" id="A0A9Q1I912"/>
<evidence type="ECO:0000256" key="1">
    <source>
        <dbReference type="SAM" id="MobiDB-lite"/>
    </source>
</evidence>
<comment type="caution">
    <text evidence="2">The sequence shown here is derived from an EMBL/GenBank/DDBJ whole genome shotgun (WGS) entry which is preliminary data.</text>
</comment>
<accession>A0A9Q1I912</accession>
<evidence type="ECO:0000313" key="2">
    <source>
        <dbReference type="EMBL" id="KAJ8332953.1"/>
    </source>
</evidence>
<feature type="compositionally biased region" description="Polar residues" evidence="1">
    <location>
        <begin position="64"/>
        <end position="74"/>
    </location>
</feature>
<keyword evidence="3" id="KW-1185">Reference proteome</keyword>
<dbReference type="EMBL" id="JAINUF010000024">
    <property type="protein sequence ID" value="KAJ8332953.1"/>
    <property type="molecule type" value="Genomic_DNA"/>
</dbReference>
<sequence>MVQAKCSQVMRQRNQPALLKQCEHTPLSLGPPSKSGEDLYANHLMVARKRKEGEERAETETGGQNQTKTQSQAADDTLHYASVKFIKRKSNLEAAAVTNPVSDNASCDMNRKDCSSNECDPSPAGAATE</sequence>
<evidence type="ECO:0000313" key="3">
    <source>
        <dbReference type="Proteomes" id="UP001152622"/>
    </source>
</evidence>